<keyword evidence="4" id="KW-0804">Transcription</keyword>
<dbReference type="PROSITE" id="PS50252">
    <property type="entry name" value="TBOX_3"/>
    <property type="match status" value="1"/>
</dbReference>
<dbReference type="InterPro" id="IPR001699">
    <property type="entry name" value="TF_T-box"/>
</dbReference>
<organism evidence="8 9">
    <name type="scientific">Acanthaster planci</name>
    <name type="common">Crown-of-thorns starfish</name>
    <dbReference type="NCBI Taxonomy" id="133434"/>
    <lineage>
        <taxon>Eukaryota</taxon>
        <taxon>Metazoa</taxon>
        <taxon>Echinodermata</taxon>
        <taxon>Eleutherozoa</taxon>
        <taxon>Asterozoa</taxon>
        <taxon>Asteroidea</taxon>
        <taxon>Valvatacea</taxon>
        <taxon>Valvatida</taxon>
        <taxon>Acanthasteridae</taxon>
        <taxon>Acanthaster</taxon>
    </lineage>
</organism>
<accession>A0A8B7ZH26</accession>
<evidence type="ECO:0000256" key="5">
    <source>
        <dbReference type="ARBA" id="ARBA00023242"/>
    </source>
</evidence>
<evidence type="ECO:0000313" key="9">
    <source>
        <dbReference type="RefSeq" id="XP_022104307.1"/>
    </source>
</evidence>
<dbReference type="Gene3D" id="2.60.40.820">
    <property type="entry name" value="Transcription factor, T-box"/>
    <property type="match status" value="1"/>
</dbReference>
<dbReference type="PRINTS" id="PR00937">
    <property type="entry name" value="TBOX"/>
</dbReference>
<proteinExistence type="predicted"/>
<dbReference type="GO" id="GO:0000785">
    <property type="term" value="C:chromatin"/>
    <property type="evidence" value="ECO:0007669"/>
    <property type="project" value="TreeGrafter"/>
</dbReference>
<dbReference type="SUPFAM" id="SSF49417">
    <property type="entry name" value="p53-like transcription factors"/>
    <property type="match status" value="1"/>
</dbReference>
<sequence length="372" mass="42209">MSAVRCRLETRELWEKFHELGTEMIITKTGRRMFPTVRVSFSGVAAEARYVVMLDIVPLDNKRYRYAYHRSSWLVAGKADPPLPPRLYVHPDSPFTGDQLQRQMVSFEKVKLTNNEQDQHGHIILNSMHRYQPRVHIARKADAHAGAMAPSLTSLSSSELRSYEFAETAFTAVTAYQNQLITRLKIDSNPFAKGFRDSSRLSDFESRERVETLIQEHTYARSPIRPHEGGTLNGTDGSARYGLSCGGAVMPHNFQECTDAGKGLLSFAEQFPLTEEFSRRVSAWRGVPLLPISPSGLSFYPMYSMVSSSEQDKTSFDLRSVRRSIQEDEWFPVSHAFRESHRYHKHLAQGPYASIKTTRSASTLFAPPSLVR</sequence>
<evidence type="ECO:0000259" key="7">
    <source>
        <dbReference type="PROSITE" id="PS50252"/>
    </source>
</evidence>
<dbReference type="RefSeq" id="XP_022104307.1">
    <property type="nucleotide sequence ID" value="XM_022248615.1"/>
</dbReference>
<dbReference type="KEGG" id="aplc:110986612"/>
<evidence type="ECO:0000256" key="4">
    <source>
        <dbReference type="ARBA" id="ARBA00023163"/>
    </source>
</evidence>
<feature type="domain" description="T-box" evidence="7">
    <location>
        <begin position="8"/>
        <end position="197"/>
    </location>
</feature>
<dbReference type="GO" id="GO:0001708">
    <property type="term" value="P:cell fate specification"/>
    <property type="evidence" value="ECO:0007669"/>
    <property type="project" value="TreeGrafter"/>
</dbReference>
<dbReference type="PANTHER" id="PTHR11267">
    <property type="entry name" value="T-BOX PROTEIN-RELATED"/>
    <property type="match status" value="1"/>
</dbReference>
<dbReference type="InterPro" id="IPR046360">
    <property type="entry name" value="T-box_DNA-bd"/>
</dbReference>
<dbReference type="AlphaFoldDB" id="A0A8B7ZH26"/>
<dbReference type="GO" id="GO:0045893">
    <property type="term" value="P:positive regulation of DNA-templated transcription"/>
    <property type="evidence" value="ECO:0007669"/>
    <property type="project" value="InterPro"/>
</dbReference>
<dbReference type="InterPro" id="IPR036960">
    <property type="entry name" value="T-box_sf"/>
</dbReference>
<name>A0A8B7ZH26_ACAPL</name>
<evidence type="ECO:0000313" key="8">
    <source>
        <dbReference type="Proteomes" id="UP000694845"/>
    </source>
</evidence>
<dbReference type="OrthoDB" id="7442607at2759"/>
<dbReference type="GO" id="GO:0005634">
    <property type="term" value="C:nucleus"/>
    <property type="evidence" value="ECO:0007669"/>
    <property type="project" value="UniProtKB-SubCell"/>
</dbReference>
<dbReference type="FunFam" id="2.60.40.820:FF:000008">
    <property type="entry name" value="T-box transcription factor TBX20"/>
    <property type="match status" value="1"/>
</dbReference>
<dbReference type="InterPro" id="IPR008967">
    <property type="entry name" value="p53-like_TF_DNA-bd_sf"/>
</dbReference>
<gene>
    <name evidence="9" type="primary">LOC110986612</name>
</gene>
<evidence type="ECO:0000256" key="1">
    <source>
        <dbReference type="ARBA" id="ARBA00004123"/>
    </source>
</evidence>
<keyword evidence="5 6" id="KW-0539">Nucleus</keyword>
<protein>
    <submittedName>
        <fullName evidence="9">T-box transcription factor TBX20-like isoform X1</fullName>
    </submittedName>
</protein>
<comment type="caution">
    <text evidence="6">Lacks conserved residue(s) required for the propagation of feature annotation.</text>
</comment>
<dbReference type="Proteomes" id="UP000694845">
    <property type="component" value="Unplaced"/>
</dbReference>
<keyword evidence="3 6" id="KW-0238">DNA-binding</keyword>
<evidence type="ECO:0000256" key="6">
    <source>
        <dbReference type="PROSITE-ProRule" id="PRU00201"/>
    </source>
</evidence>
<keyword evidence="8" id="KW-1185">Reference proteome</keyword>
<evidence type="ECO:0000256" key="3">
    <source>
        <dbReference type="ARBA" id="ARBA00023125"/>
    </source>
</evidence>
<dbReference type="SMART" id="SM00425">
    <property type="entry name" value="TBOX"/>
    <property type="match status" value="1"/>
</dbReference>
<dbReference type="Pfam" id="PF00907">
    <property type="entry name" value="T-box"/>
    <property type="match status" value="1"/>
</dbReference>
<dbReference type="PANTHER" id="PTHR11267:SF190">
    <property type="entry name" value="T-BOX TRANSCRIPTION FACTOR TBX20"/>
    <property type="match status" value="1"/>
</dbReference>
<comment type="subcellular location">
    <subcellularLocation>
        <location evidence="1 6">Nucleus</location>
    </subcellularLocation>
</comment>
<dbReference type="InterPro" id="IPR018186">
    <property type="entry name" value="TF_T-box_CS"/>
</dbReference>
<dbReference type="GO" id="GO:0048731">
    <property type="term" value="P:system development"/>
    <property type="evidence" value="ECO:0007669"/>
    <property type="project" value="UniProtKB-ARBA"/>
</dbReference>
<keyword evidence="2" id="KW-0805">Transcription regulation</keyword>
<dbReference type="GeneID" id="110986612"/>
<dbReference type="PROSITE" id="PS01283">
    <property type="entry name" value="TBOX_1"/>
    <property type="match status" value="1"/>
</dbReference>
<dbReference type="CDD" id="cd20193">
    <property type="entry name" value="T-box_TBX20-like"/>
    <property type="match status" value="1"/>
</dbReference>
<dbReference type="GO" id="GO:0000978">
    <property type="term" value="F:RNA polymerase II cis-regulatory region sequence-specific DNA binding"/>
    <property type="evidence" value="ECO:0007669"/>
    <property type="project" value="InterPro"/>
</dbReference>
<dbReference type="OMA" id="HEGGILN"/>
<dbReference type="GO" id="GO:0000981">
    <property type="term" value="F:DNA-binding transcription factor activity, RNA polymerase II-specific"/>
    <property type="evidence" value="ECO:0007669"/>
    <property type="project" value="TreeGrafter"/>
</dbReference>
<evidence type="ECO:0000256" key="2">
    <source>
        <dbReference type="ARBA" id="ARBA00023015"/>
    </source>
</evidence>
<reference evidence="9" key="1">
    <citation type="submission" date="2025-08" db="UniProtKB">
        <authorList>
            <consortium name="RefSeq"/>
        </authorList>
    </citation>
    <scope>IDENTIFICATION</scope>
</reference>